<gene>
    <name evidence="1" type="ORF">GR204_09620</name>
</gene>
<organism evidence="1 2">
    <name type="scientific">Rhizobium leguminosarum</name>
    <dbReference type="NCBI Taxonomy" id="384"/>
    <lineage>
        <taxon>Bacteria</taxon>
        <taxon>Pseudomonadati</taxon>
        <taxon>Pseudomonadota</taxon>
        <taxon>Alphaproteobacteria</taxon>
        <taxon>Hyphomicrobiales</taxon>
        <taxon>Rhizobiaceae</taxon>
        <taxon>Rhizobium/Agrobacterium group</taxon>
        <taxon>Rhizobium</taxon>
    </lineage>
</organism>
<sequence length="120" mass="13336">MVHSCIGRRVRQPFHQIVPAIASALRPKNSDPVKLDIQPRGSVQTGMNPVSKIALDNAEAYGRRFECEFKYYPERYEGRAGDVGLRKARSIRSLPHIGFKFPSFAVTGFASGQAPVRGHL</sequence>
<reference evidence="1 2" key="1">
    <citation type="submission" date="2019-12" db="EMBL/GenBank/DDBJ databases">
        <title>Rhizobium genotypes associated with high levels of biological nitrogen fixation by grain legumes in a temperate-maritime cropping system.</title>
        <authorList>
            <person name="Maluk M."/>
            <person name="Francesc Ferrando Molina F."/>
            <person name="Lopez Del Egido L."/>
            <person name="Lafos M."/>
            <person name="Langarica-Fuentes A."/>
            <person name="Gebre Yohannes G."/>
            <person name="Young M.W."/>
            <person name="Martin P."/>
            <person name="Gantlett R."/>
            <person name="Kenicer G."/>
            <person name="Hawes C."/>
            <person name="Begg G.S."/>
            <person name="Quilliam R.S."/>
            <person name="Squire G.R."/>
            <person name="Poole P.S."/>
            <person name="Young P.W."/>
            <person name="Iannetta P.M."/>
            <person name="James E.K."/>
        </authorList>
    </citation>
    <scope>NUCLEOTIDE SEQUENCE [LARGE SCALE GENOMIC DNA]</scope>
    <source>
        <strain evidence="1 2">JHI1096</strain>
    </source>
</reference>
<proteinExistence type="predicted"/>
<evidence type="ECO:0000313" key="2">
    <source>
        <dbReference type="Proteomes" id="UP000471560"/>
    </source>
</evidence>
<evidence type="ECO:0000313" key="1">
    <source>
        <dbReference type="EMBL" id="NEI34256.1"/>
    </source>
</evidence>
<accession>A0A6P0B4W6</accession>
<dbReference type="Proteomes" id="UP000471560">
    <property type="component" value="Unassembled WGS sequence"/>
</dbReference>
<protein>
    <submittedName>
        <fullName evidence="1">Uncharacterized protein</fullName>
    </submittedName>
</protein>
<dbReference type="EMBL" id="WUEZ01000009">
    <property type="protein sequence ID" value="NEI34256.1"/>
    <property type="molecule type" value="Genomic_DNA"/>
</dbReference>
<comment type="caution">
    <text evidence="1">The sequence shown here is derived from an EMBL/GenBank/DDBJ whole genome shotgun (WGS) entry which is preliminary data.</text>
</comment>
<dbReference type="AlphaFoldDB" id="A0A6P0B4W6"/>
<name>A0A6P0B4W6_RHILE</name>